<dbReference type="Proteomes" id="UP000270094">
    <property type="component" value="Unassembled WGS sequence"/>
</dbReference>
<dbReference type="EMBL" id="UYYB01004436">
    <property type="protein sequence ID" value="VDM67047.1"/>
    <property type="molecule type" value="Genomic_DNA"/>
</dbReference>
<dbReference type="InterPro" id="IPR053014">
    <property type="entry name" value="Cuticle_assoc_divergent"/>
</dbReference>
<reference evidence="1 2" key="1">
    <citation type="submission" date="2018-11" db="EMBL/GenBank/DDBJ databases">
        <authorList>
            <consortium name="Pathogen Informatics"/>
        </authorList>
    </citation>
    <scope>NUCLEOTIDE SEQUENCE [LARGE SCALE GENOMIC DNA]</scope>
</reference>
<proteinExistence type="predicted"/>
<organism evidence="1 2">
    <name type="scientific">Strongylus vulgaris</name>
    <name type="common">Blood worm</name>
    <dbReference type="NCBI Taxonomy" id="40348"/>
    <lineage>
        <taxon>Eukaryota</taxon>
        <taxon>Metazoa</taxon>
        <taxon>Ecdysozoa</taxon>
        <taxon>Nematoda</taxon>
        <taxon>Chromadorea</taxon>
        <taxon>Rhabditida</taxon>
        <taxon>Rhabditina</taxon>
        <taxon>Rhabditomorpha</taxon>
        <taxon>Strongyloidea</taxon>
        <taxon>Strongylidae</taxon>
        <taxon>Strongylus</taxon>
    </lineage>
</organism>
<dbReference type="PANTHER" id="PTHR46339">
    <property type="entry name" value="PROTEIN CBG15282-RELATED"/>
    <property type="match status" value="1"/>
</dbReference>
<protein>
    <recommendedName>
        <fullName evidence="3">EB domain-containing protein</fullName>
    </recommendedName>
</protein>
<dbReference type="OrthoDB" id="5828391at2759"/>
<evidence type="ECO:0000313" key="2">
    <source>
        <dbReference type="Proteomes" id="UP000270094"/>
    </source>
</evidence>
<evidence type="ECO:0008006" key="3">
    <source>
        <dbReference type="Google" id="ProtNLM"/>
    </source>
</evidence>
<dbReference type="SMART" id="SM00289">
    <property type="entry name" value="WR1"/>
    <property type="match status" value="3"/>
</dbReference>
<evidence type="ECO:0000313" key="1">
    <source>
        <dbReference type="EMBL" id="VDM67047.1"/>
    </source>
</evidence>
<accession>A0A3P7IRQ6</accession>
<sequence length="182" mass="20125">MLQFRLTPSVGVCPDGLQPLNDPRTLLPTPCRANQHDACPATFHCLYHPFRRRHFCCGPGKQAEVCPNGTRMIRLGSGDPMGCNIQAQCPEGAHCHLSGSTYSGICCKNLLSICPPGFVLDRDTQSECSPLERHSCSLPGSLCLYTEILQRFICCKKEHPLLAAQRKFSVTPNCFQSRHGHM</sequence>
<dbReference type="InterPro" id="IPR028150">
    <property type="entry name" value="Lustrin_cystein"/>
</dbReference>
<gene>
    <name evidence="1" type="ORF">SVUK_LOCUS2045</name>
</gene>
<name>A0A3P7IRQ6_STRVU</name>
<dbReference type="PANTHER" id="PTHR46339:SF14">
    <property type="entry name" value="BPTI_KUNITZ INHIBITOR DOMAIN-CONTAINING PROTEIN"/>
    <property type="match status" value="1"/>
</dbReference>
<dbReference type="AlphaFoldDB" id="A0A3P7IRQ6"/>
<dbReference type="Pfam" id="PF14625">
    <property type="entry name" value="Lustrin_cystein"/>
    <property type="match status" value="2"/>
</dbReference>
<dbReference type="InterPro" id="IPR006150">
    <property type="entry name" value="Cys_repeat_1"/>
</dbReference>
<keyword evidence="2" id="KW-1185">Reference proteome</keyword>